<name>A0ACB9NGS9_BAUVA</name>
<reference evidence="1 2" key="1">
    <citation type="journal article" date="2022" name="DNA Res.">
        <title>Chromosomal-level genome assembly of the orchid tree Bauhinia variegata (Leguminosae; Cercidoideae) supports the allotetraploid origin hypothesis of Bauhinia.</title>
        <authorList>
            <person name="Zhong Y."/>
            <person name="Chen Y."/>
            <person name="Zheng D."/>
            <person name="Pang J."/>
            <person name="Liu Y."/>
            <person name="Luo S."/>
            <person name="Meng S."/>
            <person name="Qian L."/>
            <person name="Wei D."/>
            <person name="Dai S."/>
            <person name="Zhou R."/>
        </authorList>
    </citation>
    <scope>NUCLEOTIDE SEQUENCE [LARGE SCALE GENOMIC DNA]</scope>
    <source>
        <strain evidence="1">BV-YZ2020</strain>
    </source>
</reference>
<evidence type="ECO:0000313" key="1">
    <source>
        <dbReference type="EMBL" id="KAI4335573.1"/>
    </source>
</evidence>
<proteinExistence type="predicted"/>
<accession>A0ACB9NGS9</accession>
<keyword evidence="2" id="KW-1185">Reference proteome</keyword>
<comment type="caution">
    <text evidence="1">The sequence shown here is derived from an EMBL/GenBank/DDBJ whole genome shotgun (WGS) entry which is preliminary data.</text>
</comment>
<dbReference type="EMBL" id="CM039431">
    <property type="protein sequence ID" value="KAI4335573.1"/>
    <property type="molecule type" value="Genomic_DNA"/>
</dbReference>
<organism evidence="1 2">
    <name type="scientific">Bauhinia variegata</name>
    <name type="common">Purple orchid tree</name>
    <name type="synonym">Phanera variegata</name>
    <dbReference type="NCBI Taxonomy" id="167791"/>
    <lineage>
        <taxon>Eukaryota</taxon>
        <taxon>Viridiplantae</taxon>
        <taxon>Streptophyta</taxon>
        <taxon>Embryophyta</taxon>
        <taxon>Tracheophyta</taxon>
        <taxon>Spermatophyta</taxon>
        <taxon>Magnoliopsida</taxon>
        <taxon>eudicotyledons</taxon>
        <taxon>Gunneridae</taxon>
        <taxon>Pentapetalae</taxon>
        <taxon>rosids</taxon>
        <taxon>fabids</taxon>
        <taxon>Fabales</taxon>
        <taxon>Fabaceae</taxon>
        <taxon>Cercidoideae</taxon>
        <taxon>Cercideae</taxon>
        <taxon>Bauhiniinae</taxon>
        <taxon>Bauhinia</taxon>
    </lineage>
</organism>
<evidence type="ECO:0000313" key="2">
    <source>
        <dbReference type="Proteomes" id="UP000828941"/>
    </source>
</evidence>
<sequence>MQLPHQSRHFFRELLEYTQQKNLRTGRCLHAQIIKSGSFSCIYLANSLVNFYAKCGHLVKAKIVFDNISVKDVVSWNCLINGFSQQGPSGSNFVMELFRRMRAENTFPNGHTFAGVFTAASNLLDINGGRQAHTLAIKTGSFYDVFVGSSLLNMYCKTGFVFEARKLFERMPERNPVSWATIISGYATQEQAKEALDIFESMRRETEGENEFVYTSVLSALTIRELVDTGKQIHSLAIKTGLLSIISVGNALVTMYAKCGNLDDALQTFDLSGNKNSITWSAMITGYAQSGDSLKALKLFYRMHLSGLVPSEFTLVGVINACSDLGAIIEGKQMHGYSLKAGYELHMYILTALVDMYAKCGSIADAPACKNYRNYDLGAYAGEKLIELGSPESSTYVLLSSIYSALGKLDDVERVRRMMKVRGVSKEPGCSWIELKSLVHVFVVGDQMHPQIDEIKTELRLLTKLMKDEGYRPLSDSLSVTTRYYLRVQEDEEGTEDLQIGVSGDPVELSNHKAGIPEDNEAGSAVVEEYFDGDDIENLT</sequence>
<protein>
    <submittedName>
        <fullName evidence="1">Uncharacterized protein</fullName>
    </submittedName>
</protein>
<gene>
    <name evidence="1" type="ORF">L6164_014209</name>
</gene>
<dbReference type="Proteomes" id="UP000828941">
    <property type="component" value="Chromosome 6"/>
</dbReference>